<evidence type="ECO:0000256" key="1">
    <source>
        <dbReference type="ARBA" id="ARBA00005854"/>
    </source>
</evidence>
<gene>
    <name evidence="6" type="ORF">GCM10009827_057140</name>
</gene>
<evidence type="ECO:0000259" key="5">
    <source>
        <dbReference type="Pfam" id="PF02826"/>
    </source>
</evidence>
<dbReference type="InterPro" id="IPR006140">
    <property type="entry name" value="D-isomer_DH_NAD-bd"/>
</dbReference>
<organism evidence="6 7">
    <name type="scientific">Dactylosporangium maewongense</name>
    <dbReference type="NCBI Taxonomy" id="634393"/>
    <lineage>
        <taxon>Bacteria</taxon>
        <taxon>Bacillati</taxon>
        <taxon>Actinomycetota</taxon>
        <taxon>Actinomycetes</taxon>
        <taxon>Micromonosporales</taxon>
        <taxon>Micromonosporaceae</taxon>
        <taxon>Dactylosporangium</taxon>
    </lineage>
</organism>
<dbReference type="InterPro" id="IPR036291">
    <property type="entry name" value="NAD(P)-bd_dom_sf"/>
</dbReference>
<dbReference type="InterPro" id="IPR050223">
    <property type="entry name" value="D-isomer_2-hydroxyacid_DH"/>
</dbReference>
<keyword evidence="7" id="KW-1185">Reference proteome</keyword>
<dbReference type="RefSeq" id="WP_344505304.1">
    <property type="nucleotide sequence ID" value="NZ_BAAAQD010000012.1"/>
</dbReference>
<evidence type="ECO:0000313" key="6">
    <source>
        <dbReference type="EMBL" id="GAA1531937.1"/>
    </source>
</evidence>
<dbReference type="Pfam" id="PF02826">
    <property type="entry name" value="2-Hacid_dh_C"/>
    <property type="match status" value="1"/>
</dbReference>
<proteinExistence type="inferred from homology"/>
<reference evidence="6 7" key="1">
    <citation type="journal article" date="2019" name="Int. J. Syst. Evol. Microbiol.">
        <title>The Global Catalogue of Microorganisms (GCM) 10K type strain sequencing project: providing services to taxonomists for standard genome sequencing and annotation.</title>
        <authorList>
            <consortium name="The Broad Institute Genomics Platform"/>
            <consortium name="The Broad Institute Genome Sequencing Center for Infectious Disease"/>
            <person name="Wu L."/>
            <person name="Ma J."/>
        </authorList>
    </citation>
    <scope>NUCLEOTIDE SEQUENCE [LARGE SCALE GENOMIC DNA]</scope>
    <source>
        <strain evidence="6 7">JCM 15933</strain>
    </source>
</reference>
<feature type="domain" description="D-isomer specific 2-hydroxyacid dehydrogenase NAD-binding" evidence="5">
    <location>
        <begin position="110"/>
        <end position="284"/>
    </location>
</feature>
<dbReference type="Gene3D" id="3.40.50.720">
    <property type="entry name" value="NAD(P)-binding Rossmann-like Domain"/>
    <property type="match status" value="2"/>
</dbReference>
<evidence type="ECO:0000313" key="7">
    <source>
        <dbReference type="Proteomes" id="UP001501470"/>
    </source>
</evidence>
<keyword evidence="2 3" id="KW-0560">Oxidoreductase</keyword>
<dbReference type="SUPFAM" id="SSF51735">
    <property type="entry name" value="NAD(P)-binding Rossmann-fold domains"/>
    <property type="match status" value="1"/>
</dbReference>
<dbReference type="PANTHER" id="PTHR10996">
    <property type="entry name" value="2-HYDROXYACID DEHYDROGENASE-RELATED"/>
    <property type="match status" value="1"/>
</dbReference>
<feature type="domain" description="D-isomer specific 2-hydroxyacid dehydrogenase catalytic" evidence="4">
    <location>
        <begin position="36"/>
        <end position="307"/>
    </location>
</feature>
<dbReference type="InterPro" id="IPR029753">
    <property type="entry name" value="D-isomer_DH_CS"/>
</dbReference>
<sequence length="316" mass="33799">MGAPTVVVYDPITTLRWNYDVERDTLAARGVDLVLPADLDAARKALPKADVVVASGRLPREELDLMTRCCGILCYSVGMDGVDTARAAELGIEVTNVPDYCTEEVSDQAIALLMAVQRALVPMASAAAAGQWEVRELPEFYMIRRVRGQRIGVVGLGRIGTRVAEKAHGLGMTVVAYDPYRTEAPFPLVPLNDLLDESDAVVLCAALTADSRHVLDAAAIERLRPDAVVVNVARGGLIDEEALAAALKAGRLRGAGLDVREVEPPPVPDPLSGLTNVVLTQHVGATSVEAFADMHTLSAARIIDLLDRHGRLREAS</sequence>
<dbReference type="EMBL" id="BAAAQD010000012">
    <property type="protein sequence ID" value="GAA1531937.1"/>
    <property type="molecule type" value="Genomic_DNA"/>
</dbReference>
<name>A0ABN2B420_9ACTN</name>
<dbReference type="Pfam" id="PF00389">
    <property type="entry name" value="2-Hacid_dh"/>
    <property type="match status" value="1"/>
</dbReference>
<dbReference type="Proteomes" id="UP001501470">
    <property type="component" value="Unassembled WGS sequence"/>
</dbReference>
<accession>A0ABN2B420</accession>
<dbReference type="PROSITE" id="PS00065">
    <property type="entry name" value="D_2_HYDROXYACID_DH_1"/>
    <property type="match status" value="1"/>
</dbReference>
<comment type="similarity">
    <text evidence="1 3">Belongs to the D-isomer specific 2-hydroxyacid dehydrogenase family.</text>
</comment>
<dbReference type="InterPro" id="IPR006139">
    <property type="entry name" value="D-isomer_2_OHA_DH_cat_dom"/>
</dbReference>
<comment type="caution">
    <text evidence="6">The sequence shown here is derived from an EMBL/GenBank/DDBJ whole genome shotgun (WGS) entry which is preliminary data.</text>
</comment>
<dbReference type="PROSITE" id="PS00671">
    <property type="entry name" value="D_2_HYDROXYACID_DH_3"/>
    <property type="match status" value="1"/>
</dbReference>
<protein>
    <submittedName>
        <fullName evidence="6">Hydroxyacid dehydrogenase</fullName>
    </submittedName>
</protein>
<dbReference type="InterPro" id="IPR029752">
    <property type="entry name" value="D-isomer_DH_CS1"/>
</dbReference>
<evidence type="ECO:0000259" key="4">
    <source>
        <dbReference type="Pfam" id="PF00389"/>
    </source>
</evidence>
<evidence type="ECO:0000256" key="3">
    <source>
        <dbReference type="RuleBase" id="RU003719"/>
    </source>
</evidence>
<dbReference type="SUPFAM" id="SSF52283">
    <property type="entry name" value="Formate/glycerate dehydrogenase catalytic domain-like"/>
    <property type="match status" value="1"/>
</dbReference>
<dbReference type="PANTHER" id="PTHR10996:SF283">
    <property type="entry name" value="GLYOXYLATE_HYDROXYPYRUVATE REDUCTASE B"/>
    <property type="match status" value="1"/>
</dbReference>
<evidence type="ECO:0000256" key="2">
    <source>
        <dbReference type="ARBA" id="ARBA00023002"/>
    </source>
</evidence>